<protein>
    <submittedName>
        <fullName evidence="2">Uncharacterized protein</fullName>
    </submittedName>
</protein>
<gene>
    <name evidence="2" type="ORF">DID88_006056</name>
</gene>
<keyword evidence="3" id="KW-1185">Reference proteome</keyword>
<dbReference type="AlphaFoldDB" id="A0A395IDV3"/>
<organism evidence="2 3">
    <name type="scientific">Monilinia fructigena</name>
    <dbReference type="NCBI Taxonomy" id="38457"/>
    <lineage>
        <taxon>Eukaryota</taxon>
        <taxon>Fungi</taxon>
        <taxon>Dikarya</taxon>
        <taxon>Ascomycota</taxon>
        <taxon>Pezizomycotina</taxon>
        <taxon>Leotiomycetes</taxon>
        <taxon>Helotiales</taxon>
        <taxon>Sclerotiniaceae</taxon>
        <taxon>Monilinia</taxon>
    </lineage>
</organism>
<dbReference type="EMBL" id="QKRW01000085">
    <property type="protein sequence ID" value="RAL58376.1"/>
    <property type="molecule type" value="Genomic_DNA"/>
</dbReference>
<feature type="region of interest" description="Disordered" evidence="1">
    <location>
        <begin position="138"/>
        <end position="177"/>
    </location>
</feature>
<comment type="caution">
    <text evidence="2">The sequence shown here is derived from an EMBL/GenBank/DDBJ whole genome shotgun (WGS) entry which is preliminary data.</text>
</comment>
<reference evidence="2 3" key="1">
    <citation type="submission" date="2018-06" db="EMBL/GenBank/DDBJ databases">
        <title>Genome Sequence of the Brown Rot Fungal Pathogen Monilinia fructigena.</title>
        <authorList>
            <person name="Landi L."/>
            <person name="De Miccolis Angelini R.M."/>
            <person name="Pollastro S."/>
            <person name="Abate D."/>
            <person name="Faretra F."/>
            <person name="Romanazzi G."/>
        </authorList>
    </citation>
    <scope>NUCLEOTIDE SEQUENCE [LARGE SCALE GENOMIC DNA]</scope>
    <source>
        <strain evidence="2 3">Mfrg269</strain>
    </source>
</reference>
<evidence type="ECO:0000256" key="1">
    <source>
        <dbReference type="SAM" id="MobiDB-lite"/>
    </source>
</evidence>
<dbReference type="Proteomes" id="UP000249056">
    <property type="component" value="Unassembled WGS sequence"/>
</dbReference>
<feature type="compositionally biased region" description="Basic and acidic residues" evidence="1">
    <location>
        <begin position="138"/>
        <end position="171"/>
    </location>
</feature>
<proteinExistence type="predicted"/>
<accession>A0A395IDV3</accession>
<name>A0A395IDV3_9HELO</name>
<sequence length="177" mass="20147">MAMLRLFKSLHLPRPVQQNRSIQLATITPLEVPHKPSLIQSSGSSAPMISIPATKTAQPTHATQVTTSYIYTEVMVEKLCDTLWMEKNVIGYKGAKRVDILKAVLKKNEKKCEQSCGKGSEEKEEKIQDVMKDVSKDMEKKISEREEDERQMWEKMRSGGQGNRERFESVKFRMSGG</sequence>
<evidence type="ECO:0000313" key="2">
    <source>
        <dbReference type="EMBL" id="RAL58376.1"/>
    </source>
</evidence>
<dbReference type="OrthoDB" id="3563927at2759"/>
<evidence type="ECO:0000313" key="3">
    <source>
        <dbReference type="Proteomes" id="UP000249056"/>
    </source>
</evidence>